<dbReference type="PIRSF" id="PIRSF036461">
    <property type="entry name" value="Chmtx_methlestr"/>
    <property type="match status" value="1"/>
</dbReference>
<dbReference type="Gene3D" id="3.40.50.180">
    <property type="entry name" value="Methylesterase CheB, C-terminal domain"/>
    <property type="match status" value="1"/>
</dbReference>
<evidence type="ECO:0000259" key="6">
    <source>
        <dbReference type="PROSITE" id="PS50122"/>
    </source>
</evidence>
<dbReference type="GO" id="GO:0006935">
    <property type="term" value="P:chemotaxis"/>
    <property type="evidence" value="ECO:0007669"/>
    <property type="project" value="UniProtKB-UniRule"/>
</dbReference>
<dbReference type="GO" id="GO:0005737">
    <property type="term" value="C:cytoplasm"/>
    <property type="evidence" value="ECO:0007669"/>
    <property type="project" value="InterPro"/>
</dbReference>
<gene>
    <name evidence="7" type="ORF">KK062_06985</name>
</gene>
<feature type="active site" evidence="4">
    <location>
        <position position="39"/>
    </location>
</feature>
<dbReference type="PANTHER" id="PTHR42872:SF6">
    <property type="entry name" value="PROTEIN-GLUTAMATE METHYLESTERASE_PROTEIN-GLUTAMINE GLUTAMINASE"/>
    <property type="match status" value="1"/>
</dbReference>
<feature type="active site" evidence="4">
    <location>
        <position position="131"/>
    </location>
</feature>
<keyword evidence="8" id="KW-1185">Reference proteome</keyword>
<dbReference type="EMBL" id="JAHESE010000004">
    <property type="protein sequence ID" value="MBT1707958.1"/>
    <property type="molecule type" value="Genomic_DNA"/>
</dbReference>
<feature type="domain" description="CheB-type methylesterase" evidence="6">
    <location>
        <begin position="1"/>
        <end position="189"/>
    </location>
</feature>
<evidence type="ECO:0000256" key="2">
    <source>
        <dbReference type="ARBA" id="ARBA00039140"/>
    </source>
</evidence>
<proteinExistence type="predicted"/>
<comment type="catalytic activity">
    <reaction evidence="3">
        <text>[protein]-L-glutamate 5-O-methyl ester + H2O = L-glutamyl-[protein] + methanol + H(+)</text>
        <dbReference type="Rhea" id="RHEA:23236"/>
        <dbReference type="Rhea" id="RHEA-COMP:10208"/>
        <dbReference type="Rhea" id="RHEA-COMP:10311"/>
        <dbReference type="ChEBI" id="CHEBI:15377"/>
        <dbReference type="ChEBI" id="CHEBI:15378"/>
        <dbReference type="ChEBI" id="CHEBI:17790"/>
        <dbReference type="ChEBI" id="CHEBI:29973"/>
        <dbReference type="ChEBI" id="CHEBI:82795"/>
        <dbReference type="EC" id="3.1.1.61"/>
    </reaction>
</comment>
<feature type="active site" evidence="4">
    <location>
        <position position="12"/>
    </location>
</feature>
<evidence type="ECO:0000256" key="1">
    <source>
        <dbReference type="ARBA" id="ARBA00022801"/>
    </source>
</evidence>
<dbReference type="Pfam" id="PF01339">
    <property type="entry name" value="CheB_methylest"/>
    <property type="match status" value="1"/>
</dbReference>
<feature type="region of interest" description="Disordered" evidence="5">
    <location>
        <begin position="318"/>
        <end position="347"/>
    </location>
</feature>
<dbReference type="RefSeq" id="WP_254083549.1">
    <property type="nucleotide sequence ID" value="NZ_JAHESE010000004.1"/>
</dbReference>
<evidence type="ECO:0000256" key="5">
    <source>
        <dbReference type="SAM" id="MobiDB-lite"/>
    </source>
</evidence>
<reference evidence="7 8" key="1">
    <citation type="submission" date="2021-05" db="EMBL/GenBank/DDBJ databases">
        <title>A Polyphasic approach of four new species of the genus Ohtaekwangia: Ohtaekwangia histidinii sp. nov., Ohtaekwangia cretensis sp. nov., Ohtaekwangia indiensis sp. nov., Ohtaekwangia reichenbachii sp. nov. from diverse environment.</title>
        <authorList>
            <person name="Octaviana S."/>
        </authorList>
    </citation>
    <scope>NUCLEOTIDE SEQUENCE [LARGE SCALE GENOMIC DNA]</scope>
    <source>
        <strain evidence="7 8">PWU5</strain>
    </source>
</reference>
<sequence>MDKRNIIVIGASAGGFDAIRTLVAGLPADFDAVVLIVWHISADAPGVMPQTLNKHQTLPAAHARDGEPLRFGRIYVAPPDHHLLVEEGVLRVTRGPKENRFRPAIDPLFRSAAQAYGSRVIGIILSGALDDGSAGLWTIKQYGGVAMVQDPADAHVSSMPQNALNAVDADYVLPVRDMAPVLVRIASEEAPVRPSPADKDRTTLEINIAMENTNTSADILHEGTLSPYTCPECHGVLTALVEGGRVRFRCHTGHAFSADSLLTSIGENIEENLWAAVRSIQENVMLLNHMGDHFAEANQPKVAAMYFKKAQEAGARADSLRRVAESHEQLSNDRITSQALQDEDQNP</sequence>
<keyword evidence="1 4" id="KW-0378">Hydrolase</keyword>
<dbReference type="InterPro" id="IPR000673">
    <property type="entry name" value="Sig_transdc_resp-reg_Me-estase"/>
</dbReference>
<dbReference type="GO" id="GO:0000156">
    <property type="term" value="F:phosphorelay response regulator activity"/>
    <property type="evidence" value="ECO:0007669"/>
    <property type="project" value="InterPro"/>
</dbReference>
<dbReference type="Proteomes" id="UP001319080">
    <property type="component" value="Unassembled WGS sequence"/>
</dbReference>
<evidence type="ECO:0000256" key="4">
    <source>
        <dbReference type="PROSITE-ProRule" id="PRU00050"/>
    </source>
</evidence>
<evidence type="ECO:0000313" key="7">
    <source>
        <dbReference type="EMBL" id="MBT1707958.1"/>
    </source>
</evidence>
<dbReference type="EC" id="3.1.1.61" evidence="2"/>
<dbReference type="GO" id="GO:0008984">
    <property type="term" value="F:protein-glutamate methylesterase activity"/>
    <property type="evidence" value="ECO:0007669"/>
    <property type="project" value="UniProtKB-EC"/>
</dbReference>
<dbReference type="CDD" id="cd16433">
    <property type="entry name" value="CheB"/>
    <property type="match status" value="1"/>
</dbReference>
<evidence type="ECO:0000256" key="3">
    <source>
        <dbReference type="ARBA" id="ARBA00048267"/>
    </source>
</evidence>
<dbReference type="SUPFAM" id="SSF52738">
    <property type="entry name" value="Methylesterase CheB, C-terminal domain"/>
    <property type="match status" value="1"/>
</dbReference>
<keyword evidence="4" id="KW-0145">Chemotaxis</keyword>
<dbReference type="AlphaFoldDB" id="A0AAP2DXG3"/>
<name>A0AAP2DXG3_9BACT</name>
<organism evidence="7 8">
    <name type="scientific">Dawidia cretensis</name>
    <dbReference type="NCBI Taxonomy" id="2782350"/>
    <lineage>
        <taxon>Bacteria</taxon>
        <taxon>Pseudomonadati</taxon>
        <taxon>Bacteroidota</taxon>
        <taxon>Cytophagia</taxon>
        <taxon>Cytophagales</taxon>
        <taxon>Chryseotaleaceae</taxon>
        <taxon>Dawidia</taxon>
    </lineage>
</organism>
<evidence type="ECO:0000313" key="8">
    <source>
        <dbReference type="Proteomes" id="UP001319080"/>
    </source>
</evidence>
<dbReference type="PANTHER" id="PTHR42872">
    <property type="entry name" value="PROTEIN-GLUTAMATE METHYLESTERASE/PROTEIN-GLUTAMINE GLUTAMINASE"/>
    <property type="match status" value="1"/>
</dbReference>
<dbReference type="InterPro" id="IPR011247">
    <property type="entry name" value="Chemotax_prot-Glu_Me-esterase"/>
</dbReference>
<comment type="caution">
    <text evidence="7">The sequence shown here is derived from an EMBL/GenBank/DDBJ whole genome shotgun (WGS) entry which is preliminary data.</text>
</comment>
<dbReference type="InterPro" id="IPR035909">
    <property type="entry name" value="CheB_C"/>
</dbReference>
<protein>
    <recommendedName>
        <fullName evidence="2">protein-glutamate methylesterase</fullName>
        <ecNumber evidence="2">3.1.1.61</ecNumber>
    </recommendedName>
</protein>
<feature type="compositionally biased region" description="Basic and acidic residues" evidence="5">
    <location>
        <begin position="318"/>
        <end position="331"/>
    </location>
</feature>
<dbReference type="PROSITE" id="PS50122">
    <property type="entry name" value="CHEB"/>
    <property type="match status" value="1"/>
</dbReference>
<accession>A0AAP2DXG3</accession>